<proteinExistence type="predicted"/>
<feature type="compositionally biased region" description="Basic and acidic residues" evidence="1">
    <location>
        <begin position="15"/>
        <end position="29"/>
    </location>
</feature>
<reference evidence="2 3" key="1">
    <citation type="submission" date="2012-10" db="EMBL/GenBank/DDBJ databases">
        <authorList>
            <consortium name="Gibbon Genome Sequencing Consortium"/>
        </authorList>
    </citation>
    <scope>NUCLEOTIDE SEQUENCE [LARGE SCALE GENOMIC DNA]</scope>
</reference>
<accession>A0A2I3GBT8</accession>
<dbReference type="GeneTree" id="ENSGT00550000076274"/>
<feature type="region of interest" description="Disordered" evidence="1">
    <location>
        <begin position="1"/>
        <end position="32"/>
    </location>
</feature>
<organism evidence="2 3">
    <name type="scientific">Nomascus leucogenys</name>
    <name type="common">Northern white-cheeked gibbon</name>
    <name type="synonym">Hylobates leucogenys</name>
    <dbReference type="NCBI Taxonomy" id="61853"/>
    <lineage>
        <taxon>Eukaryota</taxon>
        <taxon>Metazoa</taxon>
        <taxon>Chordata</taxon>
        <taxon>Craniata</taxon>
        <taxon>Vertebrata</taxon>
        <taxon>Euteleostomi</taxon>
        <taxon>Mammalia</taxon>
        <taxon>Eutheria</taxon>
        <taxon>Euarchontoglires</taxon>
        <taxon>Primates</taxon>
        <taxon>Haplorrhini</taxon>
        <taxon>Catarrhini</taxon>
        <taxon>Hylobatidae</taxon>
        <taxon>Nomascus</taxon>
    </lineage>
</organism>
<reference evidence="2" key="3">
    <citation type="submission" date="2025-09" db="UniProtKB">
        <authorList>
            <consortium name="Ensembl"/>
        </authorList>
    </citation>
    <scope>IDENTIFICATION</scope>
</reference>
<dbReference type="AlphaFoldDB" id="A0A2I3GBT8"/>
<dbReference type="EMBL" id="ADFV01067529">
    <property type="status" value="NOT_ANNOTATED_CDS"/>
    <property type="molecule type" value="Genomic_DNA"/>
</dbReference>
<dbReference type="InParanoid" id="A0A2I3GBT8"/>
<evidence type="ECO:0000256" key="1">
    <source>
        <dbReference type="SAM" id="MobiDB-lite"/>
    </source>
</evidence>
<keyword evidence="3" id="KW-1185">Reference proteome</keyword>
<evidence type="ECO:0000313" key="2">
    <source>
        <dbReference type="Ensembl" id="ENSNLEP00000028794.1"/>
    </source>
</evidence>
<dbReference type="Proteomes" id="UP000001073">
    <property type="component" value="Chromosome 24"/>
</dbReference>
<dbReference type="Ensembl" id="ENSNLET00000012372.2">
    <property type="protein sequence ID" value="ENSNLEP00000028794.1"/>
    <property type="gene ID" value="ENSNLEG00000009695.2"/>
</dbReference>
<reference evidence="2" key="2">
    <citation type="submission" date="2025-08" db="UniProtKB">
        <authorList>
            <consortium name="Ensembl"/>
        </authorList>
    </citation>
    <scope>IDENTIFICATION</scope>
</reference>
<protein>
    <submittedName>
        <fullName evidence="2">Uncharacterized protein</fullName>
    </submittedName>
</protein>
<name>A0A2I3GBT8_NOMLE</name>
<sequence length="46" mass="5080">MILESGRKKGGSGRPRREPGQSTEKDIRNRSLWAISTPPPIVILHG</sequence>
<evidence type="ECO:0000313" key="3">
    <source>
        <dbReference type="Proteomes" id="UP000001073"/>
    </source>
</evidence>